<dbReference type="EMBL" id="JAVFWL010000006">
    <property type="protein sequence ID" value="KAK6764657.1"/>
    <property type="molecule type" value="Genomic_DNA"/>
</dbReference>
<name>A0ABR1EPS9_NECAM</name>
<evidence type="ECO:0000313" key="2">
    <source>
        <dbReference type="Proteomes" id="UP001303046"/>
    </source>
</evidence>
<evidence type="ECO:0000313" key="1">
    <source>
        <dbReference type="EMBL" id="KAK6764657.1"/>
    </source>
</evidence>
<protein>
    <submittedName>
        <fullName evidence="1">Uncharacterized protein</fullName>
    </submittedName>
</protein>
<gene>
    <name evidence="1" type="primary">Necator_chrX.g24998</name>
    <name evidence="1" type="ORF">RB195_024833</name>
</gene>
<sequence>MSSFAADDIMRRTVDQCKQMRISSRPQTGIKADRDPIQFYRQRSKTASLPIRNSADHDIRIGYLGSTNYGDERA</sequence>
<accession>A0ABR1EPS9</accession>
<organism evidence="1 2">
    <name type="scientific">Necator americanus</name>
    <name type="common">Human hookworm</name>
    <dbReference type="NCBI Taxonomy" id="51031"/>
    <lineage>
        <taxon>Eukaryota</taxon>
        <taxon>Metazoa</taxon>
        <taxon>Ecdysozoa</taxon>
        <taxon>Nematoda</taxon>
        <taxon>Chromadorea</taxon>
        <taxon>Rhabditida</taxon>
        <taxon>Rhabditina</taxon>
        <taxon>Rhabditomorpha</taxon>
        <taxon>Strongyloidea</taxon>
        <taxon>Ancylostomatidae</taxon>
        <taxon>Bunostominae</taxon>
        <taxon>Necator</taxon>
    </lineage>
</organism>
<dbReference type="Proteomes" id="UP001303046">
    <property type="component" value="Unassembled WGS sequence"/>
</dbReference>
<proteinExistence type="predicted"/>
<keyword evidence="2" id="KW-1185">Reference proteome</keyword>
<reference evidence="1 2" key="1">
    <citation type="submission" date="2023-08" db="EMBL/GenBank/DDBJ databases">
        <title>A Necator americanus chromosomal reference genome.</title>
        <authorList>
            <person name="Ilik V."/>
            <person name="Petrzelkova K.J."/>
            <person name="Pardy F."/>
            <person name="Fuh T."/>
            <person name="Niatou-Singa F.S."/>
            <person name="Gouil Q."/>
            <person name="Baker L."/>
            <person name="Ritchie M.E."/>
            <person name="Jex A.R."/>
            <person name="Gazzola D."/>
            <person name="Li H."/>
            <person name="Toshio Fujiwara R."/>
            <person name="Zhan B."/>
            <person name="Aroian R.V."/>
            <person name="Pafco B."/>
            <person name="Schwarz E.M."/>
        </authorList>
    </citation>
    <scope>NUCLEOTIDE SEQUENCE [LARGE SCALE GENOMIC DNA]</scope>
    <source>
        <strain evidence="1 2">Aroian</strain>
        <tissue evidence="1">Whole animal</tissue>
    </source>
</reference>
<comment type="caution">
    <text evidence="1">The sequence shown here is derived from an EMBL/GenBank/DDBJ whole genome shotgun (WGS) entry which is preliminary data.</text>
</comment>